<dbReference type="Ensembl" id="ENSPMET00000034508.1">
    <property type="protein sequence ID" value="ENSPMEP00000019175.1"/>
    <property type="gene ID" value="ENSPMEG00000022189.1"/>
</dbReference>
<evidence type="ECO:0000256" key="9">
    <source>
        <dbReference type="ARBA" id="ARBA00023054"/>
    </source>
</evidence>
<evidence type="ECO:0000259" key="15">
    <source>
        <dbReference type="Pfam" id="PF12780"/>
    </source>
</evidence>
<dbReference type="InterPro" id="IPR024317">
    <property type="entry name" value="Dynein_heavy_chain_D4_dom"/>
</dbReference>
<reference evidence="17" key="2">
    <citation type="submission" date="2025-09" db="UniProtKB">
        <authorList>
            <consortium name="Ensembl"/>
        </authorList>
    </citation>
    <scope>IDENTIFICATION</scope>
</reference>
<evidence type="ECO:0000256" key="8">
    <source>
        <dbReference type="ARBA" id="ARBA00023017"/>
    </source>
</evidence>
<dbReference type="GO" id="GO:0005524">
    <property type="term" value="F:ATP binding"/>
    <property type="evidence" value="ECO:0007669"/>
    <property type="project" value="UniProtKB-KW"/>
</dbReference>
<dbReference type="InterPro" id="IPR027417">
    <property type="entry name" value="P-loop_NTPase"/>
</dbReference>
<keyword evidence="12" id="KW-0206">Cytoskeleton</keyword>
<dbReference type="FunFam" id="3.40.50.300:FF:000049">
    <property type="entry name" value="Dynein, axonemal, heavy chain 5"/>
    <property type="match status" value="1"/>
</dbReference>
<dbReference type="InterPro" id="IPR024743">
    <property type="entry name" value="Dynein_HC_stalk"/>
</dbReference>
<keyword evidence="4" id="KW-0493">Microtubule</keyword>
<accession>A0A3B3XW96</accession>
<keyword evidence="6" id="KW-0547">Nucleotide-binding</keyword>
<evidence type="ECO:0000256" key="13">
    <source>
        <dbReference type="ARBA" id="ARBA00023273"/>
    </source>
</evidence>
<dbReference type="PANTHER" id="PTHR22878:SF66">
    <property type="entry name" value="DYNEIN AXONEMAL HEAVY CHAIN 7"/>
    <property type="match status" value="1"/>
</dbReference>
<dbReference type="GO" id="GO:0030286">
    <property type="term" value="C:dynein complex"/>
    <property type="evidence" value="ECO:0007669"/>
    <property type="project" value="UniProtKB-KW"/>
</dbReference>
<dbReference type="STRING" id="48701.ENSPMEP00000019175"/>
<dbReference type="Pfam" id="PF12781">
    <property type="entry name" value="AAA_9"/>
    <property type="match status" value="1"/>
</dbReference>
<feature type="domain" description="Dynein heavy chain ATP-binding dynein motor region" evidence="16">
    <location>
        <begin position="397"/>
        <end position="537"/>
    </location>
</feature>
<keyword evidence="3" id="KW-0963">Cytoplasm</keyword>
<evidence type="ECO:0000256" key="4">
    <source>
        <dbReference type="ARBA" id="ARBA00022701"/>
    </source>
</evidence>
<dbReference type="PANTHER" id="PTHR22878">
    <property type="entry name" value="DYNEIN HEAVY CHAIN 6, AXONEMAL-LIKE-RELATED"/>
    <property type="match status" value="1"/>
</dbReference>
<feature type="domain" description="Dynein heavy chain coiled coil stalk" evidence="14">
    <location>
        <begin position="55"/>
        <end position="371"/>
    </location>
</feature>
<dbReference type="GO" id="GO:0005930">
    <property type="term" value="C:axoneme"/>
    <property type="evidence" value="ECO:0007669"/>
    <property type="project" value="UniProtKB-SubCell"/>
</dbReference>
<evidence type="ECO:0000256" key="1">
    <source>
        <dbReference type="ARBA" id="ARBA00004430"/>
    </source>
</evidence>
<evidence type="ECO:0000259" key="14">
    <source>
        <dbReference type="Pfam" id="PF12777"/>
    </source>
</evidence>
<evidence type="ECO:0000256" key="11">
    <source>
        <dbReference type="ARBA" id="ARBA00023175"/>
    </source>
</evidence>
<evidence type="ECO:0000256" key="12">
    <source>
        <dbReference type="ARBA" id="ARBA00023212"/>
    </source>
</evidence>
<evidence type="ECO:0000256" key="7">
    <source>
        <dbReference type="ARBA" id="ARBA00022840"/>
    </source>
</evidence>
<evidence type="ECO:0000259" key="16">
    <source>
        <dbReference type="Pfam" id="PF12781"/>
    </source>
</evidence>
<keyword evidence="13" id="KW-0966">Cell projection</keyword>
<protein>
    <recommendedName>
        <fullName evidence="19">Dynein axonemal heavy chain 3</fullName>
    </recommendedName>
</protein>
<dbReference type="Pfam" id="PF12777">
    <property type="entry name" value="MT"/>
    <property type="match status" value="1"/>
</dbReference>
<evidence type="ECO:0008006" key="19">
    <source>
        <dbReference type="Google" id="ProtNLM"/>
    </source>
</evidence>
<proteinExistence type="inferred from homology"/>
<reference evidence="17" key="1">
    <citation type="submission" date="2025-08" db="UniProtKB">
        <authorList>
            <consortium name="Ensembl"/>
        </authorList>
    </citation>
    <scope>IDENTIFICATION</scope>
</reference>
<sequence length="542" mass="60806">MCKRFHTSTMELSAHFLDELQRHNYVTPTSYLELISTFKNLLRTKRAEVMQLKYRYEVGLEKLQSAADQVATMQVELEALQPQLLVASKEVDEMMVVIERESKEVAATEKVVKEDEAVSNEQAMAAKAIKDECDADLAEATPILQSALDALNTLTPQDISLVKSMKNPPAGVKLVMEAICILKGDYWGPAKKLLGDMRFLQSLHEYNKDNIPLNLITVIRQKYITNPDFVPEKIRTASNAAEGMCKWVCAMDKYDKVAKVVAPKKAKLAEAEGELKIAMDALHIKQAALKEVQDKLAKLEDTLEVDLCSKKLERAEQLIGGLGGEKTRWSEMAFNLGLLYNNLTGDMLISSGIVAYLGAFTSKYRQKWLEMCKAMEIPCSSNMSLTSSLGEPVKIQAWNIAGLPSDIQDTKTFPPPVTLFQQRWPLMIDPQGQANKWVKNMEKANNLHVIKLSDSDFVRTLENCIQFGNPVLLENIGEDLDPILEPLLLKQTFKQGGALCIRLGDSTIEYAPDFRFYITTKLRNPHYLPKISVKVKLSCRAA</sequence>
<keyword evidence="11" id="KW-0505">Motor protein</keyword>
<evidence type="ECO:0000313" key="17">
    <source>
        <dbReference type="Ensembl" id="ENSPMEP00000019175.1"/>
    </source>
</evidence>
<dbReference type="GO" id="GO:0007018">
    <property type="term" value="P:microtubule-based movement"/>
    <property type="evidence" value="ECO:0007669"/>
    <property type="project" value="InterPro"/>
</dbReference>
<dbReference type="AlphaFoldDB" id="A0A3B3XW96"/>
<dbReference type="InterPro" id="IPR035706">
    <property type="entry name" value="AAA_9"/>
</dbReference>
<evidence type="ECO:0000256" key="5">
    <source>
        <dbReference type="ARBA" id="ARBA00022737"/>
    </source>
</evidence>
<keyword evidence="9" id="KW-0175">Coiled coil</keyword>
<keyword evidence="5" id="KW-0677">Repeat</keyword>
<keyword evidence="18" id="KW-1185">Reference proteome</keyword>
<dbReference type="InterPro" id="IPR026983">
    <property type="entry name" value="DHC"/>
</dbReference>
<evidence type="ECO:0000256" key="6">
    <source>
        <dbReference type="ARBA" id="ARBA00022741"/>
    </source>
</evidence>
<dbReference type="FunFam" id="1.20.920.20:FF:000006">
    <property type="entry name" value="Dynein, axonemal, heavy chain 6"/>
    <property type="match status" value="1"/>
</dbReference>
<comment type="similarity">
    <text evidence="2">Belongs to the dynein heavy chain family.</text>
</comment>
<evidence type="ECO:0000256" key="10">
    <source>
        <dbReference type="ARBA" id="ARBA00023069"/>
    </source>
</evidence>
<dbReference type="GO" id="GO:0045505">
    <property type="term" value="F:dynein intermediate chain binding"/>
    <property type="evidence" value="ECO:0007669"/>
    <property type="project" value="InterPro"/>
</dbReference>
<dbReference type="Gene3D" id="1.20.920.20">
    <property type="match status" value="1"/>
</dbReference>
<dbReference type="Gene3D" id="3.40.50.300">
    <property type="entry name" value="P-loop containing nucleotide triphosphate hydrolases"/>
    <property type="match status" value="1"/>
</dbReference>
<keyword evidence="8" id="KW-0243">Dynein</keyword>
<dbReference type="Pfam" id="PF12780">
    <property type="entry name" value="AAA_8"/>
    <property type="match status" value="1"/>
</dbReference>
<keyword evidence="7" id="KW-0067">ATP-binding</keyword>
<feature type="domain" description="Dynein heavy chain AAA module D4" evidence="15">
    <location>
        <begin position="1"/>
        <end position="41"/>
    </location>
</feature>
<dbReference type="GO" id="GO:0005874">
    <property type="term" value="C:microtubule"/>
    <property type="evidence" value="ECO:0007669"/>
    <property type="project" value="UniProtKB-KW"/>
</dbReference>
<evidence type="ECO:0000313" key="18">
    <source>
        <dbReference type="Proteomes" id="UP000261480"/>
    </source>
</evidence>
<comment type="subcellular location">
    <subcellularLocation>
        <location evidence="1">Cytoplasm</location>
        <location evidence="1">Cytoskeleton</location>
        <location evidence="1">Cilium axoneme</location>
    </subcellularLocation>
</comment>
<dbReference type="Proteomes" id="UP000261480">
    <property type="component" value="Unplaced"/>
</dbReference>
<name>A0A3B3XW96_9TELE</name>
<evidence type="ECO:0000256" key="3">
    <source>
        <dbReference type="ARBA" id="ARBA00022490"/>
    </source>
</evidence>
<organism evidence="17 18">
    <name type="scientific">Poecilia mexicana</name>
    <dbReference type="NCBI Taxonomy" id="48701"/>
    <lineage>
        <taxon>Eukaryota</taxon>
        <taxon>Metazoa</taxon>
        <taxon>Chordata</taxon>
        <taxon>Craniata</taxon>
        <taxon>Vertebrata</taxon>
        <taxon>Euteleostomi</taxon>
        <taxon>Actinopterygii</taxon>
        <taxon>Neopterygii</taxon>
        <taxon>Teleostei</taxon>
        <taxon>Neoteleostei</taxon>
        <taxon>Acanthomorphata</taxon>
        <taxon>Ovalentaria</taxon>
        <taxon>Atherinomorphae</taxon>
        <taxon>Cyprinodontiformes</taxon>
        <taxon>Poeciliidae</taxon>
        <taxon>Poeciliinae</taxon>
        <taxon>Poecilia</taxon>
    </lineage>
</organism>
<keyword evidence="10" id="KW-0969">Cilium</keyword>
<dbReference type="GO" id="GO:0051959">
    <property type="term" value="F:dynein light intermediate chain binding"/>
    <property type="evidence" value="ECO:0007669"/>
    <property type="project" value="InterPro"/>
</dbReference>
<evidence type="ECO:0000256" key="2">
    <source>
        <dbReference type="ARBA" id="ARBA00008887"/>
    </source>
</evidence>